<dbReference type="Pfam" id="PF12951">
    <property type="entry name" value="PATR"/>
    <property type="match status" value="2"/>
</dbReference>
<evidence type="ECO:0000256" key="1">
    <source>
        <dbReference type="ARBA" id="ARBA00022729"/>
    </source>
</evidence>
<dbReference type="NCBIfam" id="TIGR02601">
    <property type="entry name" value="autotrns_rpt"/>
    <property type="match status" value="2"/>
</dbReference>
<feature type="transmembrane region" description="Helical" evidence="2">
    <location>
        <begin position="29"/>
        <end position="53"/>
    </location>
</feature>
<sequence>MTTLPDAIRNRRMAFDAADRFANKNRTKFVLFLFVKARLTAFLAYCCGVIFIANSVVAYGAYADGALYLVGSDATYSVSGSENFLGTSGGCTNGFIISPLCVDGGATLNVTGPDAALVSKNQIFIGYKLPGTSTLSIQDGGHMVANAAVLQAGWSGGNGVVNVSGAGSTLTALAGGLLVAGTGDNTNRTSPDYNTDQKTYGAINVTNGGTIIANLVGAGLYGTGVGTVTVDGANSLLRAEEQYYVNGGSGGAGGSGTTRISNGGQLVVNGQIFFGGDVTDGVGQLILQSGGTLELGDTVSNGQTVSALLDQEGAGGQSDFILSGGVIKLINSGLNTGMDMQLDGGVQSTFDTNGRTALLSGTLSGNGGLTKAGDGTLTLSGADTYTGNTDIQSGTLQLSGSGSISQTPGVHNNGQFDIADVTGGNAVSIRSMDGNGGVILGNNTLNITDGNSTFGNIYGGVISGSGSLILSGGATVLTGQSTYTGGTDVQAGMLQVDGGLVSPVAVESGATLAGQGSVGSTTVHSGANLLPGGNNASAPLTITGDLNMERGSTLLVNRLSTTQDQVEVTGAATLTGGNVRLLSAQGLQYGSQYTLVSANGGVNGRYDAVSFAQTGVYPFLTPTLFYTADTVDLQLVRNAVSFASVGQTRNQQAAGYGLQGVAASSAVSQAVVQLPDVRSVHTALDALSGEIHASARTVLLQDAFYVRQAVSDRLAAAFCDDWATDNGLHTAQVQHGHVVDGGGCGHNNVVLWGEAFGGLGHNTGDGNAASLHHSTAGFIMGADTPLGETGRWRAGGLVSYGRSMMTDGGRNSSGQSNNITVGGYVGAHWGGLSLNLGASYTWNMLALSRTVAFPGFRNTLSSHYNGGTAQGFGELGYRVHLRRAVFEPFGNVAYVNQQTDHFKEHGGAAALRGHAVDTGVTFATFGVRVSAPFHVYGVQVTPHGMLGYRHAFGLTTATAHEAFASTSGAYGMDVAGISLSRDAAVLEAGFSAKLTDRVDIGLSYLGQYGSASVSSGAHGRVTFRF</sequence>
<evidence type="ECO:0000313" key="5">
    <source>
        <dbReference type="Proteomes" id="UP000657200"/>
    </source>
</evidence>
<keyword evidence="2" id="KW-0472">Membrane</keyword>
<dbReference type="Gene3D" id="2.40.128.130">
    <property type="entry name" value="Autotransporter beta-domain"/>
    <property type="match status" value="1"/>
</dbReference>
<keyword evidence="5" id="KW-1185">Reference proteome</keyword>
<evidence type="ECO:0000313" key="4">
    <source>
        <dbReference type="EMBL" id="NHO40069.1"/>
    </source>
</evidence>
<evidence type="ECO:0000259" key="3">
    <source>
        <dbReference type="PROSITE" id="PS51208"/>
    </source>
</evidence>
<feature type="domain" description="Autotransporter" evidence="3">
    <location>
        <begin position="744"/>
        <end position="1025"/>
    </location>
</feature>
<dbReference type="InterPro" id="IPR005546">
    <property type="entry name" value="Autotransporte_beta"/>
</dbReference>
<organism evidence="4 5">
    <name type="scientific">Acetobacter ghanensis</name>
    <dbReference type="NCBI Taxonomy" id="431306"/>
    <lineage>
        <taxon>Bacteria</taxon>
        <taxon>Pseudomonadati</taxon>
        <taxon>Pseudomonadota</taxon>
        <taxon>Alphaproteobacteria</taxon>
        <taxon>Acetobacterales</taxon>
        <taxon>Acetobacteraceae</taxon>
        <taxon>Acetobacter</taxon>
    </lineage>
</organism>
<dbReference type="PROSITE" id="PS51208">
    <property type="entry name" value="AUTOTRANSPORTER"/>
    <property type="match status" value="1"/>
</dbReference>
<dbReference type="SUPFAM" id="SSF51126">
    <property type="entry name" value="Pectin lyase-like"/>
    <property type="match status" value="1"/>
</dbReference>
<accession>A0ABX0KNF5</accession>
<dbReference type="InterPro" id="IPR011050">
    <property type="entry name" value="Pectin_lyase_fold/virulence"/>
</dbReference>
<dbReference type="SUPFAM" id="SSF103515">
    <property type="entry name" value="Autotransporter"/>
    <property type="match status" value="1"/>
</dbReference>
<evidence type="ECO:0000256" key="2">
    <source>
        <dbReference type="SAM" id="Phobius"/>
    </source>
</evidence>
<gene>
    <name evidence="4" type="ORF">GOB80_10345</name>
</gene>
<comment type="caution">
    <text evidence="4">The sequence shown here is derived from an EMBL/GenBank/DDBJ whole genome shotgun (WGS) entry which is preliminary data.</text>
</comment>
<keyword evidence="2" id="KW-0812">Transmembrane</keyword>
<dbReference type="Gene3D" id="2.160.20.20">
    <property type="match status" value="1"/>
</dbReference>
<dbReference type="NCBIfam" id="TIGR01414">
    <property type="entry name" value="autotrans_barl"/>
    <property type="match status" value="1"/>
</dbReference>
<dbReference type="SMART" id="SM00869">
    <property type="entry name" value="Autotransporter"/>
    <property type="match status" value="1"/>
</dbReference>
<dbReference type="Proteomes" id="UP000657200">
    <property type="component" value="Unassembled WGS sequence"/>
</dbReference>
<dbReference type="InterPro" id="IPR006315">
    <property type="entry name" value="OM_autotransptr_brl_dom"/>
</dbReference>
<dbReference type="EMBL" id="WOTE01000006">
    <property type="protein sequence ID" value="NHO40069.1"/>
    <property type="molecule type" value="Genomic_DNA"/>
</dbReference>
<keyword evidence="1" id="KW-0732">Signal</keyword>
<dbReference type="InterPro" id="IPR013425">
    <property type="entry name" value="Autotrns_rpt"/>
</dbReference>
<protein>
    <submittedName>
        <fullName evidence="4">Autotransporter domain-containing protein</fullName>
    </submittedName>
</protein>
<dbReference type="Pfam" id="PF03797">
    <property type="entry name" value="Autotransporter"/>
    <property type="match status" value="1"/>
</dbReference>
<dbReference type="InterPro" id="IPR036709">
    <property type="entry name" value="Autotransporte_beta_dom_sf"/>
</dbReference>
<proteinExistence type="predicted"/>
<keyword evidence="2" id="KW-1133">Transmembrane helix</keyword>
<reference evidence="4 5" key="1">
    <citation type="journal article" date="2020" name="Int. J. Syst. Evol. Microbiol.">
        <title>Novel acetic acid bacteria from cider fermentations: Acetobacter conturbans sp. nov. and Acetobacter fallax sp. nov.</title>
        <authorList>
            <person name="Sombolestani A.S."/>
            <person name="Cleenwerck I."/>
            <person name="Cnockaert M."/>
            <person name="Borremans W."/>
            <person name="Wieme A.D."/>
            <person name="De Vuyst L."/>
            <person name="Vandamme P."/>
        </authorList>
    </citation>
    <scope>NUCLEOTIDE SEQUENCE [LARGE SCALE GENOMIC DNA]</scope>
    <source>
        <strain evidence="4 5">LMG 23848</strain>
    </source>
</reference>
<dbReference type="InterPro" id="IPR012332">
    <property type="entry name" value="Autotransporter_pectin_lyase_C"/>
</dbReference>
<name>A0ABX0KNF5_9PROT</name>